<evidence type="ECO:0000313" key="2">
    <source>
        <dbReference type="Proteomes" id="UP000248132"/>
    </source>
</evidence>
<dbReference type="OrthoDB" id="31787at2"/>
<dbReference type="EMBL" id="QKMR01000017">
    <property type="protein sequence ID" value="PYG86725.1"/>
    <property type="molecule type" value="Genomic_DNA"/>
</dbReference>
<gene>
    <name evidence="1" type="ORF">LY28_02751</name>
</gene>
<dbReference type="AlphaFoldDB" id="A0A318XHR0"/>
<proteinExistence type="predicted"/>
<organism evidence="1 2">
    <name type="scientific">Ruminiclostridium sufflavum DSM 19573</name>
    <dbReference type="NCBI Taxonomy" id="1121337"/>
    <lineage>
        <taxon>Bacteria</taxon>
        <taxon>Bacillati</taxon>
        <taxon>Bacillota</taxon>
        <taxon>Clostridia</taxon>
        <taxon>Eubacteriales</taxon>
        <taxon>Oscillospiraceae</taxon>
        <taxon>Ruminiclostridium</taxon>
    </lineage>
</organism>
<name>A0A318XHR0_9FIRM</name>
<evidence type="ECO:0000313" key="1">
    <source>
        <dbReference type="EMBL" id="PYG86725.1"/>
    </source>
</evidence>
<sequence>MAERRRTRVSSKVTQLPEDIKEQLDAQLLDTSNTYEDVARWLKSNGFNISKSAVGRYAIRANQAAQRVAETLERTKAIAAAVEKNPDLDFTKASRMVLMDGLMQRVSTAEDDFAEMPLDKAGRLIASLSRVGIYEQKIIRDYKSKMELAFEALEEDLIKAIKADPQITKELHTLLQKAREKILTDD</sequence>
<dbReference type="RefSeq" id="WP_110462751.1">
    <property type="nucleotide sequence ID" value="NZ_QKMR01000017.1"/>
</dbReference>
<comment type="caution">
    <text evidence="1">The sequence shown here is derived from an EMBL/GenBank/DDBJ whole genome shotgun (WGS) entry which is preliminary data.</text>
</comment>
<dbReference type="Proteomes" id="UP000248132">
    <property type="component" value="Unassembled WGS sequence"/>
</dbReference>
<protein>
    <submittedName>
        <fullName evidence="1">Uncharacterized protein DUF3486</fullName>
    </submittedName>
</protein>
<dbReference type="Pfam" id="PF11985">
    <property type="entry name" value="Phage_Mu_Gp27"/>
    <property type="match status" value="1"/>
</dbReference>
<accession>A0A318XHR0</accession>
<reference evidence="1 2" key="1">
    <citation type="submission" date="2018-06" db="EMBL/GenBank/DDBJ databases">
        <title>Genomic Encyclopedia of Type Strains, Phase I: the one thousand microbial genomes (KMG-I) project.</title>
        <authorList>
            <person name="Kyrpides N."/>
        </authorList>
    </citation>
    <scope>NUCLEOTIDE SEQUENCE [LARGE SCALE GENOMIC DNA]</scope>
    <source>
        <strain evidence="1 2">DSM 19573</strain>
    </source>
</reference>
<dbReference type="InterPro" id="IPR021874">
    <property type="entry name" value="Phage_Mu_Gp27"/>
</dbReference>
<keyword evidence="2" id="KW-1185">Reference proteome</keyword>